<organism evidence="9 10">
    <name type="scientific">Pinctada imbricata</name>
    <name type="common">Atlantic pearl-oyster</name>
    <name type="synonym">Pinctada martensii</name>
    <dbReference type="NCBI Taxonomy" id="66713"/>
    <lineage>
        <taxon>Eukaryota</taxon>
        <taxon>Metazoa</taxon>
        <taxon>Spiralia</taxon>
        <taxon>Lophotrochozoa</taxon>
        <taxon>Mollusca</taxon>
        <taxon>Bivalvia</taxon>
        <taxon>Autobranchia</taxon>
        <taxon>Pteriomorphia</taxon>
        <taxon>Pterioida</taxon>
        <taxon>Pterioidea</taxon>
        <taxon>Pteriidae</taxon>
        <taxon>Pinctada</taxon>
    </lineage>
</organism>
<comment type="caution">
    <text evidence="9">The sequence shown here is derived from an EMBL/GenBank/DDBJ whole genome shotgun (WGS) entry which is preliminary data.</text>
</comment>
<dbReference type="SUPFAM" id="SSF48264">
    <property type="entry name" value="Cytochrome P450"/>
    <property type="match status" value="1"/>
</dbReference>
<dbReference type="GO" id="GO:0020037">
    <property type="term" value="F:heme binding"/>
    <property type="evidence" value="ECO:0007669"/>
    <property type="project" value="InterPro"/>
</dbReference>
<keyword evidence="6 8" id="KW-0503">Monooxygenase</keyword>
<evidence type="ECO:0000256" key="8">
    <source>
        <dbReference type="RuleBase" id="RU000461"/>
    </source>
</evidence>
<keyword evidence="4 8" id="KW-0560">Oxidoreductase</keyword>
<dbReference type="GO" id="GO:0008395">
    <property type="term" value="F:steroid hydroxylase activity"/>
    <property type="evidence" value="ECO:0007669"/>
    <property type="project" value="TreeGrafter"/>
</dbReference>
<evidence type="ECO:0000313" key="9">
    <source>
        <dbReference type="EMBL" id="KAK3097364.1"/>
    </source>
</evidence>
<dbReference type="Proteomes" id="UP001186944">
    <property type="component" value="Unassembled WGS sequence"/>
</dbReference>
<keyword evidence="5 7" id="KW-0408">Iron</keyword>
<dbReference type="EMBL" id="VSWD01000007">
    <property type="protein sequence ID" value="KAK3097364.1"/>
    <property type="molecule type" value="Genomic_DNA"/>
</dbReference>
<dbReference type="InterPro" id="IPR002401">
    <property type="entry name" value="Cyt_P450_E_grp-I"/>
</dbReference>
<dbReference type="Gene3D" id="1.10.630.10">
    <property type="entry name" value="Cytochrome P450"/>
    <property type="match status" value="1"/>
</dbReference>
<dbReference type="PANTHER" id="PTHR24300:SF403">
    <property type="entry name" value="CYTOCHROME P450 306A1"/>
    <property type="match status" value="1"/>
</dbReference>
<dbReference type="InterPro" id="IPR050182">
    <property type="entry name" value="Cytochrome_P450_fam2"/>
</dbReference>
<evidence type="ECO:0000256" key="2">
    <source>
        <dbReference type="ARBA" id="ARBA00010617"/>
    </source>
</evidence>
<dbReference type="PROSITE" id="PS00086">
    <property type="entry name" value="CYTOCHROME_P450"/>
    <property type="match status" value="1"/>
</dbReference>
<dbReference type="GO" id="GO:0005737">
    <property type="term" value="C:cytoplasm"/>
    <property type="evidence" value="ECO:0007669"/>
    <property type="project" value="TreeGrafter"/>
</dbReference>
<dbReference type="PRINTS" id="PR00463">
    <property type="entry name" value="EP450I"/>
</dbReference>
<dbReference type="PRINTS" id="PR00385">
    <property type="entry name" value="P450"/>
</dbReference>
<keyword evidence="10" id="KW-1185">Reference proteome</keyword>
<dbReference type="Pfam" id="PF00067">
    <property type="entry name" value="p450"/>
    <property type="match status" value="1"/>
</dbReference>
<dbReference type="GO" id="GO:0006082">
    <property type="term" value="P:organic acid metabolic process"/>
    <property type="evidence" value="ECO:0007669"/>
    <property type="project" value="TreeGrafter"/>
</dbReference>
<dbReference type="InterPro" id="IPR017972">
    <property type="entry name" value="Cyt_P450_CS"/>
</dbReference>
<keyword evidence="7 8" id="KW-0349">Heme</keyword>
<dbReference type="GO" id="GO:0006805">
    <property type="term" value="P:xenobiotic metabolic process"/>
    <property type="evidence" value="ECO:0007669"/>
    <property type="project" value="TreeGrafter"/>
</dbReference>
<protein>
    <submittedName>
        <fullName evidence="9">Uncharacterized protein</fullName>
    </submittedName>
</protein>
<evidence type="ECO:0000256" key="5">
    <source>
        <dbReference type="ARBA" id="ARBA00023004"/>
    </source>
</evidence>
<dbReference type="GO" id="GO:0016712">
    <property type="term" value="F:oxidoreductase activity, acting on paired donors, with incorporation or reduction of molecular oxygen, reduced flavin or flavoprotein as one donor, and incorporation of one atom of oxygen"/>
    <property type="evidence" value="ECO:0007669"/>
    <property type="project" value="TreeGrafter"/>
</dbReference>
<comment type="similarity">
    <text evidence="2 8">Belongs to the cytochrome P450 family.</text>
</comment>
<evidence type="ECO:0000313" key="10">
    <source>
        <dbReference type="Proteomes" id="UP001186944"/>
    </source>
</evidence>
<evidence type="ECO:0000256" key="6">
    <source>
        <dbReference type="ARBA" id="ARBA00023033"/>
    </source>
</evidence>
<evidence type="ECO:0000256" key="1">
    <source>
        <dbReference type="ARBA" id="ARBA00001971"/>
    </source>
</evidence>
<evidence type="ECO:0000256" key="4">
    <source>
        <dbReference type="ARBA" id="ARBA00023002"/>
    </source>
</evidence>
<sequence>MDNVSEKRIPPGPKGWPIIGAIGSIDFSNMADAFFALRKKYGDVFSFCVLHKRIVVVCGGKAIREVLNKHLDAVSYRADGFAVDNKNGYGIIDSSGEYHKAMREFTTKSFRDFGFEKKGLEVIVKEQTVSFLERLREKQGRPFNVHDDLVVSISNVICSFSLAQKFPNKDAALLTAIKENDTVVSDPFRFLPVFVPERLLKLVPGDPFGVWIREKSTNNVIRFMQEHLEEHKKTYDPSYERDFIDAYLNMQNEKGNRVFSDENLLRTIYDMFLAGTETSVSTIKWIILTLLHHPDVQTKMREEIESKIGRTQMPTIDHKPLLPYCEAVILEVQRTRNLSPFSLPRLVTSEIEYEGVVIPKDSIVFPFLHSAALDDKVFPNPEKFDPNNFLDERGQVTGQNRIIPFSTGKRVCIGEALARMELFLFTVSMVQNFKLLPEDPNNLPPLEGVIGGVYVPHPYKFRAVVIE</sequence>
<evidence type="ECO:0000256" key="3">
    <source>
        <dbReference type="ARBA" id="ARBA00022723"/>
    </source>
</evidence>
<keyword evidence="3 7" id="KW-0479">Metal-binding</keyword>
<dbReference type="AlphaFoldDB" id="A0AA89BWU9"/>
<dbReference type="FunFam" id="1.10.630.10:FF:000036">
    <property type="entry name" value="CYtochrome P450 family"/>
    <property type="match status" value="1"/>
</dbReference>
<dbReference type="PANTHER" id="PTHR24300">
    <property type="entry name" value="CYTOCHROME P450 508A4-RELATED"/>
    <property type="match status" value="1"/>
</dbReference>
<dbReference type="GO" id="GO:0005506">
    <property type="term" value="F:iron ion binding"/>
    <property type="evidence" value="ECO:0007669"/>
    <property type="project" value="InterPro"/>
</dbReference>
<name>A0AA89BWU9_PINIB</name>
<accession>A0AA89BWU9</accession>
<gene>
    <name evidence="9" type="ORF">FSP39_009015</name>
</gene>
<feature type="binding site" description="axial binding residue" evidence="7">
    <location>
        <position position="412"/>
    </location>
    <ligand>
        <name>heme</name>
        <dbReference type="ChEBI" id="CHEBI:30413"/>
    </ligand>
    <ligandPart>
        <name>Fe</name>
        <dbReference type="ChEBI" id="CHEBI:18248"/>
    </ligandPart>
</feature>
<dbReference type="InterPro" id="IPR036396">
    <property type="entry name" value="Cyt_P450_sf"/>
</dbReference>
<proteinExistence type="inferred from homology"/>
<reference evidence="9" key="1">
    <citation type="submission" date="2019-08" db="EMBL/GenBank/DDBJ databases">
        <title>The improved chromosome-level genome for the pearl oyster Pinctada fucata martensii using PacBio sequencing and Hi-C.</title>
        <authorList>
            <person name="Zheng Z."/>
        </authorList>
    </citation>
    <scope>NUCLEOTIDE SEQUENCE</scope>
    <source>
        <strain evidence="9">ZZ-2019</strain>
        <tissue evidence="9">Adductor muscle</tissue>
    </source>
</reference>
<comment type="cofactor">
    <cofactor evidence="1 7">
        <name>heme</name>
        <dbReference type="ChEBI" id="CHEBI:30413"/>
    </cofactor>
</comment>
<dbReference type="InterPro" id="IPR001128">
    <property type="entry name" value="Cyt_P450"/>
</dbReference>
<evidence type="ECO:0000256" key="7">
    <source>
        <dbReference type="PIRSR" id="PIRSR602401-1"/>
    </source>
</evidence>